<comment type="caution">
    <text evidence="1">The sequence shown here is derived from an EMBL/GenBank/DDBJ whole genome shotgun (WGS) entry which is preliminary data.</text>
</comment>
<protein>
    <recommendedName>
        <fullName evidence="3">HNH endonuclease</fullName>
    </recommendedName>
</protein>
<organism evidence="1 2">
    <name type="scientific">Caballeronia telluris</name>
    <dbReference type="NCBI Taxonomy" id="326475"/>
    <lineage>
        <taxon>Bacteria</taxon>
        <taxon>Pseudomonadati</taxon>
        <taxon>Pseudomonadota</taxon>
        <taxon>Betaproteobacteria</taxon>
        <taxon>Burkholderiales</taxon>
        <taxon>Burkholderiaceae</taxon>
        <taxon>Caballeronia</taxon>
    </lineage>
</organism>
<accession>A0A158G1J1</accession>
<dbReference type="EMBL" id="FCNZ02000004">
    <property type="protein sequence ID" value="SAL25499.1"/>
    <property type="molecule type" value="Genomic_DNA"/>
</dbReference>
<reference evidence="1" key="1">
    <citation type="submission" date="2016-01" db="EMBL/GenBank/DDBJ databases">
        <authorList>
            <person name="Peeters Charlotte."/>
        </authorList>
    </citation>
    <scope>NUCLEOTIDE SEQUENCE</scope>
    <source>
        <strain evidence="1">LMG 22936</strain>
    </source>
</reference>
<dbReference type="Proteomes" id="UP000054717">
    <property type="component" value="Unassembled WGS sequence"/>
</dbReference>
<evidence type="ECO:0000313" key="2">
    <source>
        <dbReference type="Proteomes" id="UP000054717"/>
    </source>
</evidence>
<name>A0A158G1J1_9BURK</name>
<sequence>MSVEQIHEQKETCQVDVFLPGHEPRTTTALFTHSKKLLVAREGGRCAVCGRTAEDSGHPLESHHHPIERSLANMIDWRRFQKDCEAGLWGKHAQEFDWSKFSADEPYSFVDDQTVNGLLLCADHHRGKNEGIHWTPFPYFVAQRYGKDGYQFTPTEVIHHEHL</sequence>
<proteinExistence type="predicted"/>
<evidence type="ECO:0008006" key="3">
    <source>
        <dbReference type="Google" id="ProtNLM"/>
    </source>
</evidence>
<dbReference type="AlphaFoldDB" id="A0A158G1J1"/>
<gene>
    <name evidence="1" type="ORF">AWB66_01463</name>
</gene>
<dbReference type="STRING" id="326475.AWB66_01463"/>
<keyword evidence="2" id="KW-1185">Reference proteome</keyword>
<evidence type="ECO:0000313" key="1">
    <source>
        <dbReference type="EMBL" id="SAL25499.1"/>
    </source>
</evidence>
<dbReference type="RefSeq" id="WP_087629609.1">
    <property type="nucleotide sequence ID" value="NZ_FCNZ02000004.1"/>
</dbReference>